<feature type="transmembrane region" description="Helical" evidence="1">
    <location>
        <begin position="200"/>
        <end position="219"/>
    </location>
</feature>
<sequence length="307" mass="33698">MSSPLASTYGIWLASMFLATILYGMGLLQAWLYFHWYSKDHWGVKLTVIALILFETIQITTFFAATYDTLINDFGNVPALFIITWMDSAQLIAGYVSAFTVQIYFGYCLYLLNKKQVFVTGLIMALALTQIGAGIAQTVRTKIIGSFLTIDSTKQITSLQSASALACDVVITTALYMTLKSKKTQVKATNTVLQTLMINAVNRGVLTAVAAAINLILFLALPGTFYFFLGLMTSSKLYMNSMLATLNTRQHIAQAMHNTERPWNSIQVQGLSAISADRTGSQTFAALDFDDTESAGNGKPDFVVNMI</sequence>
<dbReference type="InterPro" id="IPR045339">
    <property type="entry name" value="DUF6534"/>
</dbReference>
<feature type="domain" description="DUF6534" evidence="2">
    <location>
        <begin position="164"/>
        <end position="251"/>
    </location>
</feature>
<protein>
    <recommendedName>
        <fullName evidence="2">DUF6534 domain-containing protein</fullName>
    </recommendedName>
</protein>
<feature type="transmembrane region" description="Helical" evidence="1">
    <location>
        <begin position="79"/>
        <end position="105"/>
    </location>
</feature>
<reference evidence="3" key="1">
    <citation type="submission" date="2022-08" db="EMBL/GenBank/DDBJ databases">
        <authorList>
            <consortium name="DOE Joint Genome Institute"/>
            <person name="Min B."/>
            <person name="Riley R."/>
            <person name="Sierra-Patev S."/>
            <person name="Naranjo-Ortiz M."/>
            <person name="Looney B."/>
            <person name="Konkel Z."/>
            <person name="Slot J.C."/>
            <person name="Sakamoto Y."/>
            <person name="Steenwyk J.L."/>
            <person name="Rokas A."/>
            <person name="Carro J."/>
            <person name="Camarero S."/>
            <person name="Ferreira P."/>
            <person name="Molpeceres G."/>
            <person name="Ruiz-Duenas F.J."/>
            <person name="Serrano A."/>
            <person name="Henrissat B."/>
            <person name="Drula E."/>
            <person name="Hughes K.W."/>
            <person name="Mata J.L."/>
            <person name="Ishikawa N.K."/>
            <person name="Vargas-Isla R."/>
            <person name="Ushijima S."/>
            <person name="Smith C.A."/>
            <person name="Ahrendt S."/>
            <person name="Andreopoulos W."/>
            <person name="He G."/>
            <person name="Labutti K."/>
            <person name="Lipzen A."/>
            <person name="Ng V."/>
            <person name="Sandor L."/>
            <person name="Barry K."/>
            <person name="Martinez A.T."/>
            <person name="Xiao Y."/>
            <person name="Gibbons J.G."/>
            <person name="Terashima K."/>
            <person name="Hibbett D.S."/>
            <person name="Grigoriev I.V."/>
        </authorList>
    </citation>
    <scope>NUCLEOTIDE SEQUENCE</scope>
    <source>
        <strain evidence="3">Sp2 HRB7682 ss15</strain>
    </source>
</reference>
<dbReference type="Proteomes" id="UP001150238">
    <property type="component" value="Unassembled WGS sequence"/>
</dbReference>
<dbReference type="EMBL" id="JANVFS010000033">
    <property type="protein sequence ID" value="KAJ4469964.1"/>
    <property type="molecule type" value="Genomic_DNA"/>
</dbReference>
<evidence type="ECO:0000256" key="1">
    <source>
        <dbReference type="SAM" id="Phobius"/>
    </source>
</evidence>
<feature type="transmembrane region" description="Helical" evidence="1">
    <location>
        <begin position="117"/>
        <end position="139"/>
    </location>
</feature>
<reference evidence="3" key="2">
    <citation type="journal article" date="2023" name="Proc. Natl. Acad. Sci. U.S.A.">
        <title>A global phylogenomic analysis of the shiitake genus Lentinula.</title>
        <authorList>
            <person name="Sierra-Patev S."/>
            <person name="Min B."/>
            <person name="Naranjo-Ortiz M."/>
            <person name="Looney B."/>
            <person name="Konkel Z."/>
            <person name="Slot J.C."/>
            <person name="Sakamoto Y."/>
            <person name="Steenwyk J.L."/>
            <person name="Rokas A."/>
            <person name="Carro J."/>
            <person name="Camarero S."/>
            <person name="Ferreira P."/>
            <person name="Molpeceres G."/>
            <person name="Ruiz-Duenas F.J."/>
            <person name="Serrano A."/>
            <person name="Henrissat B."/>
            <person name="Drula E."/>
            <person name="Hughes K.W."/>
            <person name="Mata J.L."/>
            <person name="Ishikawa N.K."/>
            <person name="Vargas-Isla R."/>
            <person name="Ushijima S."/>
            <person name="Smith C.A."/>
            <person name="Donoghue J."/>
            <person name="Ahrendt S."/>
            <person name="Andreopoulos W."/>
            <person name="He G."/>
            <person name="LaButti K."/>
            <person name="Lipzen A."/>
            <person name="Ng V."/>
            <person name="Riley R."/>
            <person name="Sandor L."/>
            <person name="Barry K."/>
            <person name="Martinez A.T."/>
            <person name="Xiao Y."/>
            <person name="Gibbons J.G."/>
            <person name="Terashima K."/>
            <person name="Grigoriev I.V."/>
            <person name="Hibbett D."/>
        </authorList>
    </citation>
    <scope>NUCLEOTIDE SEQUENCE</scope>
    <source>
        <strain evidence="3">Sp2 HRB7682 ss15</strain>
    </source>
</reference>
<feature type="transmembrane region" description="Helical" evidence="1">
    <location>
        <begin position="46"/>
        <end position="67"/>
    </location>
</feature>
<feature type="transmembrane region" description="Helical" evidence="1">
    <location>
        <begin position="12"/>
        <end position="34"/>
    </location>
</feature>
<dbReference type="AlphaFoldDB" id="A0A9W8ZZV9"/>
<keyword evidence="1" id="KW-0812">Transmembrane</keyword>
<proteinExistence type="predicted"/>
<name>A0A9W8ZZV9_9AGAR</name>
<accession>A0A9W8ZZV9</accession>
<evidence type="ECO:0000259" key="2">
    <source>
        <dbReference type="Pfam" id="PF20152"/>
    </source>
</evidence>
<dbReference type="Pfam" id="PF20152">
    <property type="entry name" value="DUF6534"/>
    <property type="match status" value="1"/>
</dbReference>
<keyword evidence="1" id="KW-0472">Membrane</keyword>
<gene>
    <name evidence="3" type="ORF">C8J55DRAFT_523130</name>
</gene>
<evidence type="ECO:0000313" key="3">
    <source>
        <dbReference type="EMBL" id="KAJ4469964.1"/>
    </source>
</evidence>
<dbReference type="PANTHER" id="PTHR40465">
    <property type="entry name" value="CHROMOSOME 1, WHOLE GENOME SHOTGUN SEQUENCE"/>
    <property type="match status" value="1"/>
</dbReference>
<dbReference type="PANTHER" id="PTHR40465:SF1">
    <property type="entry name" value="DUF6534 DOMAIN-CONTAINING PROTEIN"/>
    <property type="match status" value="1"/>
</dbReference>
<comment type="caution">
    <text evidence="3">The sequence shown here is derived from an EMBL/GenBank/DDBJ whole genome shotgun (WGS) entry which is preliminary data.</text>
</comment>
<organism evidence="3 4">
    <name type="scientific">Lentinula lateritia</name>
    <dbReference type="NCBI Taxonomy" id="40482"/>
    <lineage>
        <taxon>Eukaryota</taxon>
        <taxon>Fungi</taxon>
        <taxon>Dikarya</taxon>
        <taxon>Basidiomycota</taxon>
        <taxon>Agaricomycotina</taxon>
        <taxon>Agaricomycetes</taxon>
        <taxon>Agaricomycetidae</taxon>
        <taxon>Agaricales</taxon>
        <taxon>Marasmiineae</taxon>
        <taxon>Omphalotaceae</taxon>
        <taxon>Lentinula</taxon>
    </lineage>
</organism>
<evidence type="ECO:0000313" key="4">
    <source>
        <dbReference type="Proteomes" id="UP001150238"/>
    </source>
</evidence>
<keyword evidence="1" id="KW-1133">Transmembrane helix</keyword>